<dbReference type="GO" id="GO:0003723">
    <property type="term" value="F:RNA binding"/>
    <property type="evidence" value="ECO:0007669"/>
    <property type="project" value="TreeGrafter"/>
</dbReference>
<dbReference type="InterPro" id="IPR051150">
    <property type="entry name" value="SWT21/TCAB1_mRNA_Telomere"/>
</dbReference>
<reference evidence="3" key="1">
    <citation type="submission" date="2020-05" db="UniProtKB">
        <authorList>
            <consortium name="EnsemblMetazoa"/>
        </authorList>
    </citation>
    <scope>IDENTIFICATION</scope>
    <source>
        <strain evidence="3">TTRI</strain>
    </source>
</reference>
<evidence type="ECO:0000256" key="2">
    <source>
        <dbReference type="ARBA" id="ARBA00041558"/>
    </source>
</evidence>
<accession>A0A1A9VA71</accession>
<dbReference type="GO" id="GO:0030576">
    <property type="term" value="P:Cajal body organization"/>
    <property type="evidence" value="ECO:0007669"/>
    <property type="project" value="TreeGrafter"/>
</dbReference>
<proteinExistence type="inferred from homology"/>
<comment type="similarity">
    <text evidence="1">Belongs to the TCAB1 family.</text>
</comment>
<evidence type="ECO:0000313" key="4">
    <source>
        <dbReference type="Proteomes" id="UP000078200"/>
    </source>
</evidence>
<dbReference type="VEuPathDB" id="VectorBase:GAUT030727"/>
<protein>
    <recommendedName>
        <fullName evidence="2">WD repeat-containing protein 79</fullName>
    </recommendedName>
</protein>
<dbReference type="InterPro" id="IPR001680">
    <property type="entry name" value="WD40_rpt"/>
</dbReference>
<dbReference type="PANTHER" id="PTHR13211:SF0">
    <property type="entry name" value="TELOMERASE CAJAL BODY PROTEIN 1"/>
    <property type="match status" value="1"/>
</dbReference>
<dbReference type="STRING" id="7395.A0A1A9VA71"/>
<evidence type="ECO:0000256" key="1">
    <source>
        <dbReference type="ARBA" id="ARBA00038279"/>
    </source>
</evidence>
<name>A0A1A9VA71_GLOAU</name>
<dbReference type="PANTHER" id="PTHR13211">
    <property type="entry name" value="TELOMERASE CAJAL BODY PROTEIN 1"/>
    <property type="match status" value="1"/>
</dbReference>
<dbReference type="SMART" id="SM00320">
    <property type="entry name" value="WD40"/>
    <property type="match status" value="5"/>
</dbReference>
<dbReference type="Proteomes" id="UP000078200">
    <property type="component" value="Unassembled WGS sequence"/>
</dbReference>
<dbReference type="Pfam" id="PF00400">
    <property type="entry name" value="WD40"/>
    <property type="match status" value="1"/>
</dbReference>
<dbReference type="InterPro" id="IPR036322">
    <property type="entry name" value="WD40_repeat_dom_sf"/>
</dbReference>
<dbReference type="AlphaFoldDB" id="A0A1A9VA71"/>
<dbReference type="Gene3D" id="2.130.10.10">
    <property type="entry name" value="YVTN repeat-like/Quinoprotein amine dehydrogenase"/>
    <property type="match status" value="1"/>
</dbReference>
<dbReference type="EnsemblMetazoa" id="GAUT030727-RA">
    <property type="protein sequence ID" value="GAUT030727-PA"/>
    <property type="gene ID" value="GAUT030727"/>
</dbReference>
<evidence type="ECO:0000313" key="3">
    <source>
        <dbReference type="EnsemblMetazoa" id="GAUT030727-PA"/>
    </source>
</evidence>
<keyword evidence="4" id="KW-1185">Reference proteome</keyword>
<dbReference type="SUPFAM" id="SSF50978">
    <property type="entry name" value="WD40 repeat-like"/>
    <property type="match status" value="1"/>
</dbReference>
<sequence>MTNSSFTPTFSEDKHKIIRPQEVGRCYADSDILSRVIRSLKQVPFTSEFVIEPRKCSNKPIRNIVREATENSILNNNVSLSKLNLSEIEHPVNKTKESYRSIANHSAFSLNASVNGEISESIAQSSVPMQENTSACEEESIIAVEDDDDEEKSTLQKDIGDEETLSYSKSLTQINGENTNDKCREQNEKNIENDFSFTRNSNANTHRIDESTHKSISISTNVGKKEKAKEHKTVEILPANMDVDMQNEDKVSDEEATSLTVNADGSMQAKEFCNVSKIIANVCDDIDMQDNDLLFQEDSALFQHPLLELGRRLWTSTAQEQHYTKGCLWSPDGTCLLLPVNLDGMHILELPQDLYNIEQLDSKRPLSSLPSAIHIKEGGTVYDCVWYPFMNSSDPATCCWLASRQHEPIHMWDAFTGELRCTYRGYDEVDEVEPAISLLFSKDGQKVMGGYKKSIKIFDTNIPGRKCSSITVKQTVSCFAVTAENNHCVSTGSWNAHIYHYDLRAPKLGPLFTLGGHTGGITWLRYFLINGSNWYLFSGARKDNNILQWDMRNYKQPVSVFERNVNTNQRIYFDLKREWLVSGNTNGSLTVWNLEDSTKTAQLPIHVDCCNGANFHPSLPILATSSGQYHFVDVTQDEKETKKQVKETEKFVDYENSVVLLWVGNVPPPK</sequence>
<dbReference type="GO" id="GO:0015030">
    <property type="term" value="C:Cajal body"/>
    <property type="evidence" value="ECO:0007669"/>
    <property type="project" value="TreeGrafter"/>
</dbReference>
<dbReference type="InterPro" id="IPR015943">
    <property type="entry name" value="WD40/YVTN_repeat-like_dom_sf"/>
</dbReference>
<organism evidence="3 4">
    <name type="scientific">Glossina austeni</name>
    <name type="common">Savannah tsetse fly</name>
    <dbReference type="NCBI Taxonomy" id="7395"/>
    <lineage>
        <taxon>Eukaryota</taxon>
        <taxon>Metazoa</taxon>
        <taxon>Ecdysozoa</taxon>
        <taxon>Arthropoda</taxon>
        <taxon>Hexapoda</taxon>
        <taxon>Insecta</taxon>
        <taxon>Pterygota</taxon>
        <taxon>Neoptera</taxon>
        <taxon>Endopterygota</taxon>
        <taxon>Diptera</taxon>
        <taxon>Brachycera</taxon>
        <taxon>Muscomorpha</taxon>
        <taxon>Hippoboscoidea</taxon>
        <taxon>Glossinidae</taxon>
        <taxon>Glossina</taxon>
    </lineage>
</organism>